<evidence type="ECO:0000256" key="2">
    <source>
        <dbReference type="ARBA" id="ARBA00005450"/>
    </source>
</evidence>
<dbReference type="GO" id="GO:0141152">
    <property type="term" value="F:glycerol-3-phosphate dehydrogenase (NAD+) activity"/>
    <property type="evidence" value="ECO:0007669"/>
    <property type="project" value="UniProtKB-UniRule"/>
</dbReference>
<dbReference type="SMART" id="SM00962">
    <property type="entry name" value="SRP54"/>
    <property type="match status" value="1"/>
</dbReference>
<evidence type="ECO:0000256" key="6">
    <source>
        <dbReference type="ARBA" id="ARBA00022801"/>
    </source>
</evidence>
<keyword evidence="15" id="KW-0175">Coiled coil</keyword>
<feature type="domain" description="AAA+ ATPase" evidence="17">
    <location>
        <begin position="786"/>
        <end position="962"/>
    </location>
</feature>
<evidence type="ECO:0000259" key="17">
    <source>
        <dbReference type="SMART" id="SM00382"/>
    </source>
</evidence>
<dbReference type="InterPro" id="IPR011128">
    <property type="entry name" value="G3P_DH_NAD-dep_N"/>
</dbReference>
<dbReference type="InterPro" id="IPR036891">
    <property type="entry name" value="Signal_recog_part_SRP54_M_sf"/>
</dbReference>
<keyword evidence="6" id="KW-0378">Hydrolase</keyword>
<dbReference type="InterPro" id="IPR027417">
    <property type="entry name" value="P-loop_NTPase"/>
</dbReference>
<evidence type="ECO:0000256" key="12">
    <source>
        <dbReference type="ARBA" id="ARBA00048157"/>
    </source>
</evidence>
<dbReference type="Pfam" id="PF02881">
    <property type="entry name" value="SRP54_N"/>
    <property type="match status" value="1"/>
</dbReference>
<feature type="domain" description="SRP54-type proteins GTP-binding" evidence="18">
    <location>
        <begin position="787"/>
        <end position="983"/>
    </location>
</feature>
<dbReference type="InterPro" id="IPR013328">
    <property type="entry name" value="6PGD_dom2"/>
</dbReference>
<keyword evidence="10" id="KW-0733">Signal recognition particle</keyword>
<evidence type="ECO:0000256" key="1">
    <source>
        <dbReference type="ARBA" id="ARBA00004496"/>
    </source>
</evidence>
<keyword evidence="4" id="KW-0963">Cytoplasm</keyword>
<evidence type="ECO:0000259" key="18">
    <source>
        <dbReference type="SMART" id="SM00962"/>
    </source>
</evidence>
<keyword evidence="13" id="KW-0520">NAD</keyword>
<feature type="region of interest" description="Disordered" evidence="16">
    <location>
        <begin position="348"/>
        <end position="367"/>
    </location>
</feature>
<dbReference type="InterPro" id="IPR036291">
    <property type="entry name" value="NAD(P)-bd_dom_sf"/>
</dbReference>
<evidence type="ECO:0000256" key="8">
    <source>
        <dbReference type="ARBA" id="ARBA00023002"/>
    </source>
</evidence>
<dbReference type="InterPro" id="IPR006109">
    <property type="entry name" value="G3P_DH_NAD-dep_C"/>
</dbReference>
<keyword evidence="8 13" id="KW-0560">Oxidoreductase</keyword>
<dbReference type="Gene3D" id="3.40.50.720">
    <property type="entry name" value="NAD(P)-binding Rossmann-like Domain"/>
    <property type="match status" value="1"/>
</dbReference>
<dbReference type="GO" id="GO:0051287">
    <property type="term" value="F:NAD binding"/>
    <property type="evidence" value="ECO:0007669"/>
    <property type="project" value="UniProtKB-UniRule"/>
</dbReference>
<dbReference type="SUPFAM" id="SSF48179">
    <property type="entry name" value="6-phosphogluconate dehydrogenase C-terminal domain-like"/>
    <property type="match status" value="1"/>
</dbReference>
<dbReference type="InterPro" id="IPR022941">
    <property type="entry name" value="SRP54"/>
</dbReference>
<dbReference type="InterPro" id="IPR004125">
    <property type="entry name" value="Signal_recog_particle_SRP54_M"/>
</dbReference>
<dbReference type="InterPro" id="IPR036225">
    <property type="entry name" value="SRP/SRP_N"/>
</dbReference>
<dbReference type="InterPro" id="IPR008927">
    <property type="entry name" value="6-PGluconate_DH-like_C_sf"/>
</dbReference>
<comment type="similarity">
    <text evidence="3 13">Belongs to the NAD-dependent glycerol-3-phosphate dehydrogenase family.</text>
</comment>
<dbReference type="EC" id="1.1.1.8" evidence="14"/>
<evidence type="ECO:0000256" key="16">
    <source>
        <dbReference type="SAM" id="MobiDB-lite"/>
    </source>
</evidence>
<dbReference type="Pfam" id="PF01210">
    <property type="entry name" value="NAD_Gly3P_dh_N"/>
    <property type="match status" value="1"/>
</dbReference>
<evidence type="ECO:0000313" key="20">
    <source>
        <dbReference type="Proteomes" id="UP000541610"/>
    </source>
</evidence>
<dbReference type="GO" id="GO:0030942">
    <property type="term" value="F:endoplasmic reticulum signal peptide binding"/>
    <property type="evidence" value="ECO:0007669"/>
    <property type="project" value="TreeGrafter"/>
</dbReference>
<dbReference type="GO" id="GO:0003924">
    <property type="term" value="F:GTPase activity"/>
    <property type="evidence" value="ECO:0007669"/>
    <property type="project" value="InterPro"/>
</dbReference>
<evidence type="ECO:0000256" key="15">
    <source>
        <dbReference type="SAM" id="Coils"/>
    </source>
</evidence>
<dbReference type="CDD" id="cd17875">
    <property type="entry name" value="SRP54_G"/>
    <property type="match status" value="1"/>
</dbReference>
<dbReference type="GO" id="GO:0046168">
    <property type="term" value="P:glycerol-3-phosphate catabolic process"/>
    <property type="evidence" value="ECO:0007669"/>
    <property type="project" value="UniProtKB-UniRule"/>
</dbReference>
<comment type="subcellular location">
    <subcellularLocation>
        <location evidence="1">Cytoplasm</location>
    </subcellularLocation>
</comment>
<dbReference type="FunFam" id="3.40.50.300:FF:000022">
    <property type="entry name" value="Signal recognition particle 54 kDa subunit"/>
    <property type="match status" value="1"/>
</dbReference>
<dbReference type="SMART" id="SM00382">
    <property type="entry name" value="AAA"/>
    <property type="match status" value="1"/>
</dbReference>
<dbReference type="InterPro" id="IPR049176">
    <property type="entry name" value="COG5_N"/>
</dbReference>
<dbReference type="InterPro" id="IPR000897">
    <property type="entry name" value="SRP54_GTPase_dom"/>
</dbReference>
<comment type="similarity">
    <text evidence="2">Belongs to the GTP-binding SRP family. SRP54 subfamily.</text>
</comment>
<dbReference type="InterPro" id="IPR006168">
    <property type="entry name" value="G3P_DH_NAD-dep"/>
</dbReference>
<sequence length="2673" mass="292190">MATCIVFGAGAFGTAMSAALARSSAIGRVYLYGRDRKVIDGINRYGINEKIIPQVGTHRLDTDKILATTSLHDLPQTASSYFHAIPVQQSMAFLRHLEDAHFPLGGCPYINCSKGVMLYEGNQLMTVSQMFGHCLGLKGHYMALSGPAFAQGLLEAAPCVMSLAGGNGEVAELLRASQGIFIEDTPKLTVEAVEWAGAMKNVCALAYGWVEASLNCSRYSFFESSAGLGDLLVTCGGGKSRNVGYGRDVAAAQQRGGPVATDLTARPTVEGLHTMKALLSFYGPDRIPRTSRVCFPMVVVSPRQRSASRLTEGNDPAAAAAYSRLLENFMSPDFDVATFVREMVANAENKGSGSPSGGGSPRRRSQSGGGAVAAVIAQLDQAIFTVDEQLRSKVADCYDQLLLNDTTDLDRVDGELRQVRESVAVLKATLDNVRTEAVTPFRVIKKRLDTLERAQKAAALVRSTQKLLLGVRKLRMQMQAASAESASALDGEESGRPILGTHSAKAAILANGLETSLSTEADTLGRLPAISKEVAFIHHSSSALRKHASEALMAGLEPDAGSPVKQQALLMSAVQVLFELGCLSTESVSCAAAVVSNVDAYALQVPGESSAQGDIVNEEQFWRVAEKLGEAIVQFGRPVKVRYWRAQHFCHKFQMVLNDLSSQLTSALRSLQKAASSLNEEDDEALEECLKEIAKALLQADVNVKWEQLRLLLDDSCRTRLWPFGFSSAVVYPRYVSKLRQSIRTHMKLYEGTAINRHKTVRKLVFDELVNLLTPSRPPRKLTKGRSSVVMFVGLQGSGKTTSCTKYALFYQRRGWKVALVCADTFRAGAFDQLRQNATKARIPFYGSHTITDPVQVASEGVALFKEERYDLIIVDTSGRHKQESALFDEMKQVSDAVKPDDVIFVMDSHIGQACSTQATAFSSAVDVGSVIITKLDGHAKGGGALSAVAATDSPIIFIGVLGEHLDDFERFEVKGFVGRLLGMGDLAGLADSIANAVNIDEQKETMERLQAGKAFTLRDLYSQLQAVMNMGSMSKMLSMIPGMGGNANAMMSDEASIKRVKGFLVMMDSLTAVIELIEEHKRMQKMLQRMGKTGLLSKAGDLTNMVRNPQQVIITFGSLVFTVASVHGGGFSQDRASDAIADQCSGIVIAGEHSTRSQLAQAASTREHPYTLWTIGEDRGTFSKHACERVIDSPRRNKGLQYEVLTKCDGLPTKAYFPDEEAAVDFAVQWGRLQEFEVDPGVLGDGWVDKNPFSRFAVFKKKLTAAHVKFDRSRRPVERFLKIGSKTGVYCEEMTTGPVSHGDKWKLRVTCTKEKSKKTKTFDIAFKDKNSAMSLATIWGGYATEVPMSAKTIKGSSIQAAELLVSPATGHARKRIIRLQDNKARTCRAVADVLYKGDAADVMVECDKEMLTIPFTAYQRAERFAARWGGFKKVDEDVVETCPKMEIAGHVDDLVRATSDVGSLGKKIIAGRLETSDGSKLRCDRVNEPVSYEGDIDKYTVKTKCQDRTTRIICDNEDAAWRFSAQWSNFRAGVSTNLGLVSASTRVEVHHNGKLFPFTLATANVESHVKAPSVRMRWLGLRYAGTSIKDDQELSRQWFVCSKVKTIRETDGGEYHVVTTCGLSIRNRTPSPEHGDNEVAVVFAKKEQATDFAVQWGQYNPMNVRDVGAIYSSEPVADVVTAAYYRDTLSGKRSGNAFTTREASFECGEISGMEYQIDGVVHLRTECSGERNGKDIAQADTQLVLKRAETAVKWAVKWGGVANPEIHMSSEMLSGSSAAVEGQVTGVVSIAKLVYASTGTLQRRVIELNDESGKTFVYTCEGVSSDITMQGSTYTVHVLCGPSTIQLTFPSRELGVAFARYFGGMNSASVNSDAEYISSCRNAVIGTGGVHELKHAWLREDSGTGEVKRLLVVHGEEEELSCSNVMNPPQFDDGVYKISVVCGTKPFGVELSSGMCSNARLENDEGWTVTRQTVSMTGTSRSFVVEKAGISTRVTCDGLKHNPQVGSGDVEISIDCHEEESETPKKLELLCSTPSDAVQVCKGPLFEKQDTVVEISSRVRSACDVVTVSGQAALMHLTAASIQDSAVVVAIAGEGESNTRQFSCSNLLGSPEITGHQTLILHAKCEEEVLNFECKDMAAALQLASLGRIEQPAIALQQETINSCPEVRQEGISNAFSLSKATYRPSSVKNSGSFHLSGSGGEQKRWLTVTLKTDEEPGYEDSDFLLSCNAVASMPEPSTTLNRDVDKYKVLVECDNAEGMGGSTKVEVLCDDFQNAMQLASVWGSLESSYAASIELTTLHSHLKAAWLDSAKVDANKVRMFVARPETDGNSPTQTGEHEKDNILQIGPVSYKCDPSAPHRVYFKQFFYYVTMRCNEYSHDKRSLEEPHKVTLIANSEEGALTMARAFAKLAVDKVWIDPTLYFAGEEGAAMIGDTKADLTKAYINVFPREYVLDFNGAFQYSCDEASQAPRYTTENKYQVALTCAVTIAFSTPSRAIGFSNGFGGLLYHEVDFDPRITRTVNYIAPTPEQHMGREEIYPLKRATVKFDLNGRLTSRRIEFLRADQFYGSDNGERTYHPVKFECDEKLILDRKSDKSGRILATTLTATCVETYGGFHQQHGDKVKLTLAFRRFPEAAEPFMSWWRGNFRAVDIQEDSSANSAQVPGLLRNIEK</sequence>
<dbReference type="Gene3D" id="1.20.120.140">
    <property type="entry name" value="Signal recognition particle SRP54, nucleotide-binding domain"/>
    <property type="match status" value="2"/>
</dbReference>
<evidence type="ECO:0000256" key="5">
    <source>
        <dbReference type="ARBA" id="ARBA00022741"/>
    </source>
</evidence>
<comment type="catalytic activity">
    <reaction evidence="14">
        <text>sn-glycerol 3-phosphate + NAD(+) = dihydroxyacetone phosphate + NADH + H(+)</text>
        <dbReference type="Rhea" id="RHEA:11092"/>
        <dbReference type="ChEBI" id="CHEBI:15378"/>
        <dbReference type="ChEBI" id="CHEBI:57540"/>
        <dbReference type="ChEBI" id="CHEBI:57597"/>
        <dbReference type="ChEBI" id="CHEBI:57642"/>
        <dbReference type="ChEBI" id="CHEBI:57945"/>
        <dbReference type="EC" id="1.1.1.8"/>
    </reaction>
</comment>
<dbReference type="GO" id="GO:0006616">
    <property type="term" value="P:SRP-dependent cotranslational protein targeting to membrane, translocation"/>
    <property type="evidence" value="ECO:0007669"/>
    <property type="project" value="TreeGrafter"/>
</dbReference>
<dbReference type="Proteomes" id="UP000541610">
    <property type="component" value="Unassembled WGS sequence"/>
</dbReference>
<comment type="catalytic activity">
    <reaction evidence="12">
        <text>GTP + H2O = GDP + phosphate + H(+)</text>
        <dbReference type="Rhea" id="RHEA:19669"/>
        <dbReference type="ChEBI" id="CHEBI:15377"/>
        <dbReference type="ChEBI" id="CHEBI:15378"/>
        <dbReference type="ChEBI" id="CHEBI:37565"/>
        <dbReference type="ChEBI" id="CHEBI:43474"/>
        <dbReference type="ChEBI" id="CHEBI:58189"/>
        <dbReference type="EC" id="3.6.5.4"/>
    </reaction>
    <physiologicalReaction direction="left-to-right" evidence="12">
        <dbReference type="Rhea" id="RHEA:19670"/>
    </physiologicalReaction>
</comment>
<evidence type="ECO:0000256" key="9">
    <source>
        <dbReference type="ARBA" id="ARBA00023134"/>
    </source>
</evidence>
<comment type="caution">
    <text evidence="19">The sequence shown here is derived from an EMBL/GenBank/DDBJ whole genome shotgun (WGS) entry which is preliminary data.</text>
</comment>
<evidence type="ECO:0000256" key="13">
    <source>
        <dbReference type="RuleBase" id="RU000437"/>
    </source>
</evidence>
<keyword evidence="11" id="KW-0687">Ribonucleoprotein</keyword>
<dbReference type="GO" id="GO:0005829">
    <property type="term" value="C:cytosol"/>
    <property type="evidence" value="ECO:0007669"/>
    <property type="project" value="TreeGrafter"/>
</dbReference>
<name>A0A7J6PDF1_PEROL</name>
<dbReference type="Gene3D" id="1.10.1040.10">
    <property type="entry name" value="N-(1-d-carboxylethyl)-l-norvaline Dehydrogenase, domain 2"/>
    <property type="match status" value="1"/>
</dbReference>
<dbReference type="SUPFAM" id="SSF47446">
    <property type="entry name" value="Signal peptide-binding domain"/>
    <property type="match status" value="1"/>
</dbReference>
<keyword evidence="9" id="KW-0342">GTP-binding</keyword>
<dbReference type="Pfam" id="PF07479">
    <property type="entry name" value="NAD_Gly3P_dh_C"/>
    <property type="match status" value="1"/>
</dbReference>
<dbReference type="SUPFAM" id="SSF47364">
    <property type="entry name" value="Domain of the SRP/SRP receptor G-proteins"/>
    <property type="match status" value="1"/>
</dbReference>
<evidence type="ECO:0000256" key="10">
    <source>
        <dbReference type="ARBA" id="ARBA00023135"/>
    </source>
</evidence>
<evidence type="ECO:0000256" key="3">
    <source>
        <dbReference type="ARBA" id="ARBA00011009"/>
    </source>
</evidence>
<organism evidence="19 20">
    <name type="scientific">Perkinsus olseni</name>
    <name type="common">Perkinsus atlanticus</name>
    <dbReference type="NCBI Taxonomy" id="32597"/>
    <lineage>
        <taxon>Eukaryota</taxon>
        <taxon>Sar</taxon>
        <taxon>Alveolata</taxon>
        <taxon>Perkinsozoa</taxon>
        <taxon>Perkinsea</taxon>
        <taxon>Perkinsida</taxon>
        <taxon>Perkinsidae</taxon>
        <taxon>Perkinsus</taxon>
    </lineage>
</organism>
<evidence type="ECO:0000256" key="7">
    <source>
        <dbReference type="ARBA" id="ARBA00022884"/>
    </source>
</evidence>
<feature type="coiled-coil region" evidence="15">
    <location>
        <begin position="661"/>
        <end position="688"/>
    </location>
</feature>
<dbReference type="GO" id="GO:0005975">
    <property type="term" value="P:carbohydrate metabolic process"/>
    <property type="evidence" value="ECO:0007669"/>
    <property type="project" value="InterPro"/>
</dbReference>
<proteinExistence type="inferred from homology"/>
<dbReference type="GO" id="GO:0005525">
    <property type="term" value="F:GTP binding"/>
    <property type="evidence" value="ECO:0007669"/>
    <property type="project" value="UniProtKB-KW"/>
</dbReference>
<dbReference type="Gene3D" id="1.10.260.30">
    <property type="entry name" value="Signal recognition particle, SRP54 subunit, M-domain"/>
    <property type="match status" value="1"/>
</dbReference>
<gene>
    <name evidence="19" type="ORF">FOZ60_008962</name>
</gene>
<dbReference type="GO" id="GO:0008312">
    <property type="term" value="F:7S RNA binding"/>
    <property type="evidence" value="ECO:0007669"/>
    <property type="project" value="InterPro"/>
</dbReference>
<dbReference type="InterPro" id="IPR013822">
    <property type="entry name" value="Signal_recog_particl_SRP54_hlx"/>
</dbReference>
<keyword evidence="7" id="KW-0694">RNA-binding</keyword>
<evidence type="ECO:0000313" key="19">
    <source>
        <dbReference type="EMBL" id="KAF4694159.1"/>
    </source>
</evidence>
<dbReference type="Pfam" id="PF00448">
    <property type="entry name" value="SRP54"/>
    <property type="match status" value="1"/>
</dbReference>
<protein>
    <recommendedName>
        <fullName evidence="14">Glycerol-3-phosphate dehydrogenase [NAD(+)]</fullName>
        <ecNumber evidence="14">1.1.1.8</ecNumber>
    </recommendedName>
</protein>
<evidence type="ECO:0000256" key="4">
    <source>
        <dbReference type="ARBA" id="ARBA00022490"/>
    </source>
</evidence>
<dbReference type="OrthoDB" id="434421at2759"/>
<keyword evidence="5" id="KW-0547">Nucleotide-binding</keyword>
<dbReference type="PANTHER" id="PTHR11564:SF5">
    <property type="entry name" value="SIGNAL RECOGNITION PARTICLE SUBUNIT SRP54"/>
    <property type="match status" value="1"/>
</dbReference>
<dbReference type="GO" id="GO:0005786">
    <property type="term" value="C:signal recognition particle, endoplasmic reticulum targeting"/>
    <property type="evidence" value="ECO:0007669"/>
    <property type="project" value="UniProtKB-KW"/>
</dbReference>
<dbReference type="SUPFAM" id="SSF51735">
    <property type="entry name" value="NAD(P)-binding Rossmann-fold domains"/>
    <property type="match status" value="1"/>
</dbReference>
<dbReference type="EMBL" id="JABANP010000036">
    <property type="protein sequence ID" value="KAF4694159.1"/>
    <property type="molecule type" value="Genomic_DNA"/>
</dbReference>
<dbReference type="SUPFAM" id="SSF52540">
    <property type="entry name" value="P-loop containing nucleoside triphosphate hydrolases"/>
    <property type="match status" value="1"/>
</dbReference>
<reference evidence="19 20" key="1">
    <citation type="submission" date="2020-04" db="EMBL/GenBank/DDBJ databases">
        <title>Perkinsus olseni comparative genomics.</title>
        <authorList>
            <person name="Bogema D.R."/>
        </authorList>
    </citation>
    <scope>NUCLEOTIDE SEQUENCE [LARGE SCALE GENOMIC DNA]</scope>
    <source>
        <strain evidence="19">00978-12</strain>
    </source>
</reference>
<dbReference type="PANTHER" id="PTHR11564">
    <property type="entry name" value="SIGNAL RECOGNITION PARTICLE 54K PROTEIN SRP54"/>
    <property type="match status" value="1"/>
</dbReference>
<dbReference type="Gene3D" id="3.40.50.300">
    <property type="entry name" value="P-loop containing nucleotide triphosphate hydrolases"/>
    <property type="match status" value="1"/>
</dbReference>
<evidence type="ECO:0000256" key="14">
    <source>
        <dbReference type="RuleBase" id="RU361243"/>
    </source>
</evidence>
<dbReference type="InterPro" id="IPR042101">
    <property type="entry name" value="SRP54_N_sf"/>
</dbReference>
<accession>A0A7J6PDF1</accession>
<evidence type="ECO:0000256" key="11">
    <source>
        <dbReference type="ARBA" id="ARBA00023274"/>
    </source>
</evidence>
<dbReference type="PRINTS" id="PR00077">
    <property type="entry name" value="GPDHDRGNASE"/>
</dbReference>
<dbReference type="Pfam" id="PF02978">
    <property type="entry name" value="SRP_SPB"/>
    <property type="match status" value="1"/>
</dbReference>
<dbReference type="InterPro" id="IPR003593">
    <property type="entry name" value="AAA+_ATPase"/>
</dbReference>
<dbReference type="Pfam" id="PF10392">
    <property type="entry name" value="COG5_N"/>
    <property type="match status" value="1"/>
</dbReference>